<accession>A0A4U5LZ71</accession>
<name>A0A4U5LZ71_STECR</name>
<reference evidence="1 2" key="1">
    <citation type="journal article" date="2015" name="Genome Biol.">
        <title>Comparative genomics of Steinernema reveals deeply conserved gene regulatory networks.</title>
        <authorList>
            <person name="Dillman A.R."/>
            <person name="Macchietto M."/>
            <person name="Porter C.F."/>
            <person name="Rogers A."/>
            <person name="Williams B."/>
            <person name="Antoshechkin I."/>
            <person name="Lee M.M."/>
            <person name="Goodwin Z."/>
            <person name="Lu X."/>
            <person name="Lewis E.E."/>
            <person name="Goodrich-Blair H."/>
            <person name="Stock S.P."/>
            <person name="Adams B.J."/>
            <person name="Sternberg P.W."/>
            <person name="Mortazavi A."/>
        </authorList>
    </citation>
    <scope>NUCLEOTIDE SEQUENCE [LARGE SCALE GENOMIC DNA]</scope>
    <source>
        <strain evidence="1 2">ALL</strain>
    </source>
</reference>
<dbReference type="Proteomes" id="UP000298663">
    <property type="component" value="Unassembled WGS sequence"/>
</dbReference>
<comment type="caution">
    <text evidence="1">The sequence shown here is derived from an EMBL/GenBank/DDBJ whole genome shotgun (WGS) entry which is preliminary data.</text>
</comment>
<dbReference type="EMBL" id="AZBU02000011">
    <property type="protein sequence ID" value="TKR61634.1"/>
    <property type="molecule type" value="Genomic_DNA"/>
</dbReference>
<reference evidence="1 2" key="2">
    <citation type="journal article" date="2019" name="G3 (Bethesda)">
        <title>Hybrid Assembly of the Genome of the Entomopathogenic Nematode Steinernema carpocapsae Identifies the X-Chromosome.</title>
        <authorList>
            <person name="Serra L."/>
            <person name="Macchietto M."/>
            <person name="Macias-Munoz A."/>
            <person name="McGill C.J."/>
            <person name="Rodriguez I.M."/>
            <person name="Rodriguez B."/>
            <person name="Murad R."/>
            <person name="Mortazavi A."/>
        </authorList>
    </citation>
    <scope>NUCLEOTIDE SEQUENCE [LARGE SCALE GENOMIC DNA]</scope>
    <source>
        <strain evidence="1 2">ALL</strain>
    </source>
</reference>
<gene>
    <name evidence="1" type="ORF">L596_028722</name>
</gene>
<keyword evidence="2" id="KW-1185">Reference proteome</keyword>
<protein>
    <submittedName>
        <fullName evidence="1">Uncharacterized protein</fullName>
    </submittedName>
</protein>
<evidence type="ECO:0000313" key="2">
    <source>
        <dbReference type="Proteomes" id="UP000298663"/>
    </source>
</evidence>
<evidence type="ECO:0000313" key="1">
    <source>
        <dbReference type="EMBL" id="TKR61634.1"/>
    </source>
</evidence>
<dbReference type="AlphaFoldDB" id="A0A4U5LZ71"/>
<organism evidence="1 2">
    <name type="scientific">Steinernema carpocapsae</name>
    <name type="common">Entomopathogenic nematode</name>
    <dbReference type="NCBI Taxonomy" id="34508"/>
    <lineage>
        <taxon>Eukaryota</taxon>
        <taxon>Metazoa</taxon>
        <taxon>Ecdysozoa</taxon>
        <taxon>Nematoda</taxon>
        <taxon>Chromadorea</taxon>
        <taxon>Rhabditida</taxon>
        <taxon>Tylenchina</taxon>
        <taxon>Panagrolaimomorpha</taxon>
        <taxon>Strongyloidoidea</taxon>
        <taxon>Steinernematidae</taxon>
        <taxon>Steinernema</taxon>
    </lineage>
</organism>
<sequence length="69" mass="8140">MFYRSHRILFVTIILGHVKLVIFGRIEQLGLLKPLQPKRQKCVFKIRKNERSSINKLVTPKTPKLQILD</sequence>
<proteinExistence type="predicted"/>